<evidence type="ECO:0000313" key="3">
    <source>
        <dbReference type="EMBL" id="GAI45480.1"/>
    </source>
</evidence>
<feature type="region of interest" description="Disordered" evidence="1">
    <location>
        <begin position="17"/>
        <end position="41"/>
    </location>
</feature>
<dbReference type="GO" id="GO:0008033">
    <property type="term" value="P:tRNA processing"/>
    <property type="evidence" value="ECO:0007669"/>
    <property type="project" value="InterPro"/>
</dbReference>
<dbReference type="InterPro" id="IPR029028">
    <property type="entry name" value="Alpha/beta_knot_MTases"/>
</dbReference>
<evidence type="ECO:0000259" key="2">
    <source>
        <dbReference type="Pfam" id="PF01746"/>
    </source>
</evidence>
<organism evidence="3">
    <name type="scientific">marine sediment metagenome</name>
    <dbReference type="NCBI Taxonomy" id="412755"/>
    <lineage>
        <taxon>unclassified sequences</taxon>
        <taxon>metagenomes</taxon>
        <taxon>ecological metagenomes</taxon>
    </lineage>
</organism>
<dbReference type="AlphaFoldDB" id="X1Q346"/>
<dbReference type="GO" id="GO:0052906">
    <property type="term" value="F:tRNA (guanine(37)-N1)-methyltransferase activity"/>
    <property type="evidence" value="ECO:0007669"/>
    <property type="project" value="InterPro"/>
</dbReference>
<dbReference type="Pfam" id="PF01746">
    <property type="entry name" value="tRNA_m1G_MT"/>
    <property type="match status" value="1"/>
</dbReference>
<name>X1Q346_9ZZZZ</name>
<gene>
    <name evidence="3" type="ORF">S06H3_43359</name>
</gene>
<proteinExistence type="predicted"/>
<dbReference type="SUPFAM" id="SSF75217">
    <property type="entry name" value="alpha/beta knot"/>
    <property type="match status" value="1"/>
</dbReference>
<dbReference type="InterPro" id="IPR016009">
    <property type="entry name" value="tRNA_MeTrfase_TRMD/TRM10"/>
</dbReference>
<sequence>MKVPDILLSGNHKKITKWRKERAKAKTERLRPDLLENKENQ</sequence>
<feature type="compositionally biased region" description="Basic and acidic residues" evidence="1">
    <location>
        <begin position="24"/>
        <end position="41"/>
    </location>
</feature>
<feature type="domain" description="tRNA methyltransferase TRMD/TRM10-type" evidence="2">
    <location>
        <begin position="1"/>
        <end position="36"/>
    </location>
</feature>
<reference evidence="3" key="1">
    <citation type="journal article" date="2014" name="Front. Microbiol.">
        <title>High frequency of phylogenetically diverse reductive dehalogenase-homologous genes in deep subseafloor sedimentary metagenomes.</title>
        <authorList>
            <person name="Kawai M."/>
            <person name="Futagami T."/>
            <person name="Toyoda A."/>
            <person name="Takaki Y."/>
            <person name="Nishi S."/>
            <person name="Hori S."/>
            <person name="Arai W."/>
            <person name="Tsubouchi T."/>
            <person name="Morono Y."/>
            <person name="Uchiyama I."/>
            <person name="Ito T."/>
            <person name="Fujiyama A."/>
            <person name="Inagaki F."/>
            <person name="Takami H."/>
        </authorList>
    </citation>
    <scope>NUCLEOTIDE SEQUENCE</scope>
    <source>
        <strain evidence="3">Expedition CK06-06</strain>
    </source>
</reference>
<evidence type="ECO:0000256" key="1">
    <source>
        <dbReference type="SAM" id="MobiDB-lite"/>
    </source>
</evidence>
<dbReference type="InterPro" id="IPR023148">
    <property type="entry name" value="tRNA_m1G_MeTrfase_C_sf"/>
</dbReference>
<dbReference type="GO" id="GO:0032259">
    <property type="term" value="P:methylation"/>
    <property type="evidence" value="ECO:0007669"/>
    <property type="project" value="UniProtKB-KW"/>
</dbReference>
<comment type="caution">
    <text evidence="3">The sequence shown here is derived from an EMBL/GenBank/DDBJ whole genome shotgun (WGS) entry which is preliminary data.</text>
</comment>
<accession>X1Q346</accession>
<dbReference type="Gene3D" id="1.10.1270.20">
    <property type="entry name" value="tRNA(m1g37)methyltransferase, domain 2"/>
    <property type="match status" value="1"/>
</dbReference>
<dbReference type="EMBL" id="BARV01026893">
    <property type="protein sequence ID" value="GAI45480.1"/>
    <property type="molecule type" value="Genomic_DNA"/>
</dbReference>
<protein>
    <recommendedName>
        <fullName evidence="2">tRNA methyltransferase TRMD/TRM10-type domain-containing protein</fullName>
    </recommendedName>
</protein>